<feature type="compositionally biased region" description="Pro residues" evidence="1">
    <location>
        <begin position="18"/>
        <end position="29"/>
    </location>
</feature>
<gene>
    <name evidence="2" type="ORF">BU16DRAFT_541013</name>
</gene>
<dbReference type="EMBL" id="MU004192">
    <property type="protein sequence ID" value="KAF2493314.1"/>
    <property type="molecule type" value="Genomic_DNA"/>
</dbReference>
<name>A0A6A6QMG2_9PEZI</name>
<reference evidence="2" key="1">
    <citation type="journal article" date="2020" name="Stud. Mycol.">
        <title>101 Dothideomycetes genomes: a test case for predicting lifestyles and emergence of pathogens.</title>
        <authorList>
            <person name="Haridas S."/>
            <person name="Albert R."/>
            <person name="Binder M."/>
            <person name="Bloem J."/>
            <person name="Labutti K."/>
            <person name="Salamov A."/>
            <person name="Andreopoulos B."/>
            <person name="Baker S."/>
            <person name="Barry K."/>
            <person name="Bills G."/>
            <person name="Bluhm B."/>
            <person name="Cannon C."/>
            <person name="Castanera R."/>
            <person name="Culley D."/>
            <person name="Daum C."/>
            <person name="Ezra D."/>
            <person name="Gonzalez J."/>
            <person name="Henrissat B."/>
            <person name="Kuo A."/>
            <person name="Liang C."/>
            <person name="Lipzen A."/>
            <person name="Lutzoni F."/>
            <person name="Magnuson J."/>
            <person name="Mondo S."/>
            <person name="Nolan M."/>
            <person name="Ohm R."/>
            <person name="Pangilinan J."/>
            <person name="Park H.-J."/>
            <person name="Ramirez L."/>
            <person name="Alfaro M."/>
            <person name="Sun H."/>
            <person name="Tritt A."/>
            <person name="Yoshinaga Y."/>
            <person name="Zwiers L.-H."/>
            <person name="Turgeon B."/>
            <person name="Goodwin S."/>
            <person name="Spatafora J."/>
            <person name="Crous P."/>
            <person name="Grigoriev I."/>
        </authorList>
    </citation>
    <scope>NUCLEOTIDE SEQUENCE</scope>
    <source>
        <strain evidence="2">CBS 269.34</strain>
    </source>
</reference>
<sequence length="254" mass="27731">MKPSQHVARSAGMASRPQTPPPMGPPPPSRSRRLQSRVTSFKTSLFHRPSSRNLRRGKADQTTTAATPSHGSGNPQDVNNTTTEAANSPASELAPDDFSYATYVARGGYLPDGSGGKISEPRFAQMKTEIMPFNADRFVALVNSSEKLRQGFDSVYGDMPPDRPTDSELLRFVMEGNQEWKDEVLQRLTGQLRSHWEISGARIAALGLEIDALTERVAVLEGVREGSTGEADEDSVEAEDIKQEEVEEETGEAV</sequence>
<keyword evidence="3" id="KW-1185">Reference proteome</keyword>
<feature type="compositionally biased region" description="Polar residues" evidence="1">
    <location>
        <begin position="60"/>
        <end position="90"/>
    </location>
</feature>
<dbReference type="AlphaFoldDB" id="A0A6A6QMG2"/>
<dbReference type="OrthoDB" id="10453948at2759"/>
<accession>A0A6A6QMG2</accession>
<feature type="compositionally biased region" description="Acidic residues" evidence="1">
    <location>
        <begin position="245"/>
        <end position="254"/>
    </location>
</feature>
<evidence type="ECO:0000256" key="1">
    <source>
        <dbReference type="SAM" id="MobiDB-lite"/>
    </source>
</evidence>
<feature type="region of interest" description="Disordered" evidence="1">
    <location>
        <begin position="223"/>
        <end position="254"/>
    </location>
</feature>
<protein>
    <submittedName>
        <fullName evidence="2">Uncharacterized protein</fullName>
    </submittedName>
</protein>
<dbReference type="Proteomes" id="UP000799750">
    <property type="component" value="Unassembled WGS sequence"/>
</dbReference>
<evidence type="ECO:0000313" key="2">
    <source>
        <dbReference type="EMBL" id="KAF2493314.1"/>
    </source>
</evidence>
<evidence type="ECO:0000313" key="3">
    <source>
        <dbReference type="Proteomes" id="UP000799750"/>
    </source>
</evidence>
<organism evidence="2 3">
    <name type="scientific">Lophium mytilinum</name>
    <dbReference type="NCBI Taxonomy" id="390894"/>
    <lineage>
        <taxon>Eukaryota</taxon>
        <taxon>Fungi</taxon>
        <taxon>Dikarya</taxon>
        <taxon>Ascomycota</taxon>
        <taxon>Pezizomycotina</taxon>
        <taxon>Dothideomycetes</taxon>
        <taxon>Pleosporomycetidae</taxon>
        <taxon>Mytilinidiales</taxon>
        <taxon>Mytilinidiaceae</taxon>
        <taxon>Lophium</taxon>
    </lineage>
</organism>
<feature type="region of interest" description="Disordered" evidence="1">
    <location>
        <begin position="1"/>
        <end position="94"/>
    </location>
</feature>
<proteinExistence type="predicted"/>